<comment type="caution">
    <text evidence="2">The sequence shown here is derived from an EMBL/GenBank/DDBJ whole genome shotgun (WGS) entry which is preliminary data.</text>
</comment>
<proteinExistence type="predicted"/>
<evidence type="ECO:0000313" key="3">
    <source>
        <dbReference type="Proteomes" id="UP001596143"/>
    </source>
</evidence>
<evidence type="ECO:0000313" key="2">
    <source>
        <dbReference type="EMBL" id="MFC5627990.1"/>
    </source>
</evidence>
<feature type="transmembrane region" description="Helical" evidence="1">
    <location>
        <begin position="151"/>
        <end position="173"/>
    </location>
</feature>
<dbReference type="Proteomes" id="UP001596143">
    <property type="component" value="Unassembled WGS sequence"/>
</dbReference>
<keyword evidence="1" id="KW-0472">Membrane</keyword>
<keyword evidence="1" id="KW-1133">Transmembrane helix</keyword>
<sequence>MGIVSTCGNGKNYASKYKKAISFSTVFVTIVFVGLSLFSFTFLLNGFHKIVPIGQVETEAVIASKHSEREWQVYHFRFDTVTDPLFQFELNYTDQDGVSRRVIKEVTHHTFHQYDAFDSLPISYRSSNPFDIFVRGTTLTDVLDIFFYRKFFLFSFMFCVAVLFGVISIRRLYKKRRKG</sequence>
<dbReference type="RefSeq" id="WP_270896711.1">
    <property type="nucleotide sequence ID" value="NZ_JBHSPF010000017.1"/>
</dbReference>
<keyword evidence="1" id="KW-0812">Transmembrane</keyword>
<name>A0ABW0U3F7_9BACI</name>
<keyword evidence="3" id="KW-1185">Reference proteome</keyword>
<feature type="transmembrane region" description="Helical" evidence="1">
    <location>
        <begin position="21"/>
        <end position="44"/>
    </location>
</feature>
<evidence type="ECO:0000256" key="1">
    <source>
        <dbReference type="SAM" id="Phobius"/>
    </source>
</evidence>
<evidence type="ECO:0008006" key="4">
    <source>
        <dbReference type="Google" id="ProtNLM"/>
    </source>
</evidence>
<organism evidence="2 3">
    <name type="scientific">Aliibacillus thermotolerans</name>
    <dbReference type="NCBI Taxonomy" id="1834418"/>
    <lineage>
        <taxon>Bacteria</taxon>
        <taxon>Bacillati</taxon>
        <taxon>Bacillota</taxon>
        <taxon>Bacilli</taxon>
        <taxon>Bacillales</taxon>
        <taxon>Bacillaceae</taxon>
        <taxon>Aliibacillus</taxon>
    </lineage>
</organism>
<reference evidence="3" key="1">
    <citation type="journal article" date="2019" name="Int. J. Syst. Evol. Microbiol.">
        <title>The Global Catalogue of Microorganisms (GCM) 10K type strain sequencing project: providing services to taxonomists for standard genome sequencing and annotation.</title>
        <authorList>
            <consortium name="The Broad Institute Genomics Platform"/>
            <consortium name="The Broad Institute Genome Sequencing Center for Infectious Disease"/>
            <person name="Wu L."/>
            <person name="Ma J."/>
        </authorList>
    </citation>
    <scope>NUCLEOTIDE SEQUENCE [LARGE SCALE GENOMIC DNA]</scope>
    <source>
        <strain evidence="3">CGMCC 1.15790</strain>
    </source>
</reference>
<protein>
    <recommendedName>
        <fullName evidence="4">DUF3592 domain-containing protein</fullName>
    </recommendedName>
</protein>
<dbReference type="EMBL" id="JBHSPF010000017">
    <property type="protein sequence ID" value="MFC5627990.1"/>
    <property type="molecule type" value="Genomic_DNA"/>
</dbReference>
<gene>
    <name evidence="2" type="ORF">ACFPTR_03665</name>
</gene>
<accession>A0ABW0U3F7</accession>